<evidence type="ECO:0000313" key="11">
    <source>
        <dbReference type="Proteomes" id="UP000035955"/>
    </source>
</evidence>
<feature type="domain" description="Thiamine pyrophosphate enzyme N-terminal TPP-binding" evidence="9">
    <location>
        <begin position="19"/>
        <end position="126"/>
    </location>
</feature>
<evidence type="ECO:0000259" key="7">
    <source>
        <dbReference type="Pfam" id="PF00205"/>
    </source>
</evidence>
<dbReference type="InterPro" id="IPR029061">
    <property type="entry name" value="THDP-binding"/>
</dbReference>
<reference evidence="10 11" key="1">
    <citation type="submission" date="2015-03" db="EMBL/GenBank/DDBJ databases">
        <title>Genome sequencing of Methylobacterium variabile DSM 16961.</title>
        <authorList>
            <person name="Chaudhry V."/>
            <person name="Patil P.B."/>
        </authorList>
    </citation>
    <scope>NUCLEOTIDE SEQUENCE [LARGE SCALE GENOMIC DNA]</scope>
    <source>
        <strain evidence="10 11">DSM 16961</strain>
    </source>
</reference>
<dbReference type="RefSeq" id="WP_048445682.1">
    <property type="nucleotide sequence ID" value="NZ_LABY01000129.1"/>
</dbReference>
<dbReference type="Pfam" id="PF02776">
    <property type="entry name" value="TPP_enzyme_N"/>
    <property type="match status" value="1"/>
</dbReference>
<organism evidence="10 11">
    <name type="scientific">Methylobacterium variabile</name>
    <dbReference type="NCBI Taxonomy" id="298794"/>
    <lineage>
        <taxon>Bacteria</taxon>
        <taxon>Pseudomonadati</taxon>
        <taxon>Pseudomonadota</taxon>
        <taxon>Alphaproteobacteria</taxon>
        <taxon>Hyphomicrobiales</taxon>
        <taxon>Methylobacteriaceae</taxon>
        <taxon>Methylobacterium</taxon>
    </lineage>
</organism>
<accession>A0A0J6V792</accession>
<dbReference type="PROSITE" id="PS00187">
    <property type="entry name" value="TPP_ENZYMES"/>
    <property type="match status" value="1"/>
</dbReference>
<dbReference type="GO" id="GO:0003984">
    <property type="term" value="F:acetolactate synthase activity"/>
    <property type="evidence" value="ECO:0007669"/>
    <property type="project" value="TreeGrafter"/>
</dbReference>
<keyword evidence="11" id="KW-1185">Reference proteome</keyword>
<protein>
    <submittedName>
        <fullName evidence="10">Acetolactate synthase</fullName>
    </submittedName>
</protein>
<comment type="caution">
    <text evidence="10">The sequence shown here is derived from an EMBL/GenBank/DDBJ whole genome shotgun (WGS) entry which is preliminary data.</text>
</comment>
<dbReference type="EMBL" id="LABY01000129">
    <property type="protein sequence ID" value="KMO34801.1"/>
    <property type="molecule type" value="Genomic_DNA"/>
</dbReference>
<dbReference type="GO" id="GO:0000287">
    <property type="term" value="F:magnesium ion binding"/>
    <property type="evidence" value="ECO:0007669"/>
    <property type="project" value="InterPro"/>
</dbReference>
<evidence type="ECO:0000256" key="6">
    <source>
        <dbReference type="RuleBase" id="RU362132"/>
    </source>
</evidence>
<keyword evidence="5 6" id="KW-0786">Thiamine pyrophosphate</keyword>
<keyword evidence="4" id="KW-0479">Metal-binding</keyword>
<evidence type="ECO:0000256" key="1">
    <source>
        <dbReference type="ARBA" id="ARBA00001946"/>
    </source>
</evidence>
<dbReference type="InterPro" id="IPR012001">
    <property type="entry name" value="Thiamin_PyroP_enz_TPP-bd_dom"/>
</dbReference>
<dbReference type="PATRIC" id="fig|298794.3.peg.905"/>
<name>A0A0J6V792_9HYPH</name>
<dbReference type="Pfam" id="PF02775">
    <property type="entry name" value="TPP_enzyme_C"/>
    <property type="match status" value="1"/>
</dbReference>
<comment type="cofactor">
    <cofactor evidence="1">
        <name>Mg(2+)</name>
        <dbReference type="ChEBI" id="CHEBI:18420"/>
    </cofactor>
</comment>
<sequence>MSQPAQTVQDLNADAQSCAAWIARFLKARGVDRVFGLQGGHIQPIWDHCARLGIRIVDVRDEGAAVHMAHAHAELTGELGVCMATAGPGVTNCVTGIANASLARVPVLLIGGCTSRPQANLGPLQDIPHVDIMRPVTRQSRTARVADQVIRELDEAVSRAMGDLGEPGPVYVEIPTDVLRAHVPPQLVLEDWMRPKAPRVLPPDPAAVAAAVDVLWAAKRPLVVSGRGARSAGPELVRLLDALGAVYLDTQESRGLVPAEHPATVGAMRAAAMTEADVVLVVGRKLDYQLGYGSPAVFPNARFVRIADTAGELVDNRRGEPELLATPALALAAIVDAAGNRAPALDTTWADGLRERHRQRSTGGKAPQTGSDGRVHPAAIFDAIRRVADPDYVAIADGGDLLSFARIGLEARTYMDAGAFGCLGVGVPYAIAASLAHPERQVICVTGDGAFGINAMEIDTAVRHGAKPVIIVSNNAAWNIERYDQETNYGGRVVGTLLADSDYAAMARALGAHGERVERPEDLPAALERALANAPALIDVVTSQAAVSSDARKGLGFVPDYQPLTAWDDAERRRRGEAV</sequence>
<dbReference type="SUPFAM" id="SSF52467">
    <property type="entry name" value="DHS-like NAD/FAD-binding domain"/>
    <property type="match status" value="1"/>
</dbReference>
<comment type="similarity">
    <text evidence="3 6">Belongs to the TPP enzyme family.</text>
</comment>
<dbReference type="PANTHER" id="PTHR18968:SF166">
    <property type="entry name" value="2-HYDROXYACYL-COA LYASE 2"/>
    <property type="match status" value="1"/>
</dbReference>
<comment type="cofactor">
    <cofactor evidence="2">
        <name>thiamine diphosphate</name>
        <dbReference type="ChEBI" id="CHEBI:58937"/>
    </cofactor>
</comment>
<dbReference type="CDD" id="cd02004">
    <property type="entry name" value="TPP_BZL_OCoD_HPCL"/>
    <property type="match status" value="1"/>
</dbReference>
<dbReference type="GO" id="GO:0030976">
    <property type="term" value="F:thiamine pyrophosphate binding"/>
    <property type="evidence" value="ECO:0007669"/>
    <property type="project" value="InterPro"/>
</dbReference>
<dbReference type="InterPro" id="IPR011766">
    <property type="entry name" value="TPP_enzyme_TPP-bd"/>
</dbReference>
<evidence type="ECO:0000256" key="4">
    <source>
        <dbReference type="ARBA" id="ARBA00022723"/>
    </source>
</evidence>
<evidence type="ECO:0000259" key="9">
    <source>
        <dbReference type="Pfam" id="PF02776"/>
    </source>
</evidence>
<dbReference type="Proteomes" id="UP000035955">
    <property type="component" value="Unassembled WGS sequence"/>
</dbReference>
<evidence type="ECO:0000256" key="5">
    <source>
        <dbReference type="ARBA" id="ARBA00023052"/>
    </source>
</evidence>
<dbReference type="InterPro" id="IPR029035">
    <property type="entry name" value="DHS-like_NAD/FAD-binding_dom"/>
</dbReference>
<evidence type="ECO:0000256" key="3">
    <source>
        <dbReference type="ARBA" id="ARBA00007812"/>
    </source>
</evidence>
<dbReference type="InterPro" id="IPR000399">
    <property type="entry name" value="TPP-bd_CS"/>
</dbReference>
<dbReference type="FunFam" id="3.40.50.970:FF:000007">
    <property type="entry name" value="Acetolactate synthase"/>
    <property type="match status" value="1"/>
</dbReference>
<dbReference type="PANTHER" id="PTHR18968">
    <property type="entry name" value="THIAMINE PYROPHOSPHATE ENZYMES"/>
    <property type="match status" value="1"/>
</dbReference>
<gene>
    <name evidence="10" type="ORF">VQ02_18545</name>
</gene>
<dbReference type="Gene3D" id="3.40.50.970">
    <property type="match status" value="2"/>
</dbReference>
<dbReference type="AlphaFoldDB" id="A0A0J6V792"/>
<dbReference type="Gene3D" id="3.40.50.1220">
    <property type="entry name" value="TPP-binding domain"/>
    <property type="match status" value="1"/>
</dbReference>
<dbReference type="InterPro" id="IPR045229">
    <property type="entry name" value="TPP_enz"/>
</dbReference>
<dbReference type="InterPro" id="IPR012000">
    <property type="entry name" value="Thiamin_PyroP_enz_cen_dom"/>
</dbReference>
<dbReference type="OrthoDB" id="4494979at2"/>
<dbReference type="Pfam" id="PF00205">
    <property type="entry name" value="TPP_enzyme_M"/>
    <property type="match status" value="1"/>
</dbReference>
<dbReference type="GO" id="GO:0050660">
    <property type="term" value="F:flavin adenine dinucleotide binding"/>
    <property type="evidence" value="ECO:0007669"/>
    <property type="project" value="TreeGrafter"/>
</dbReference>
<dbReference type="GO" id="GO:0005948">
    <property type="term" value="C:acetolactate synthase complex"/>
    <property type="evidence" value="ECO:0007669"/>
    <property type="project" value="TreeGrafter"/>
</dbReference>
<feature type="domain" description="Thiamine pyrophosphate enzyme TPP-binding" evidence="8">
    <location>
        <begin position="410"/>
        <end position="540"/>
    </location>
</feature>
<feature type="domain" description="Thiamine pyrophosphate enzyme central" evidence="7">
    <location>
        <begin position="208"/>
        <end position="333"/>
    </location>
</feature>
<dbReference type="CDD" id="cd07035">
    <property type="entry name" value="TPP_PYR_POX_like"/>
    <property type="match status" value="1"/>
</dbReference>
<dbReference type="GO" id="GO:0009099">
    <property type="term" value="P:L-valine biosynthetic process"/>
    <property type="evidence" value="ECO:0007669"/>
    <property type="project" value="TreeGrafter"/>
</dbReference>
<evidence type="ECO:0000256" key="2">
    <source>
        <dbReference type="ARBA" id="ARBA00001964"/>
    </source>
</evidence>
<dbReference type="GO" id="GO:0009097">
    <property type="term" value="P:isoleucine biosynthetic process"/>
    <property type="evidence" value="ECO:0007669"/>
    <property type="project" value="TreeGrafter"/>
</dbReference>
<evidence type="ECO:0000313" key="10">
    <source>
        <dbReference type="EMBL" id="KMO34801.1"/>
    </source>
</evidence>
<dbReference type="SUPFAM" id="SSF52518">
    <property type="entry name" value="Thiamin diphosphate-binding fold (THDP-binding)"/>
    <property type="match status" value="2"/>
</dbReference>
<evidence type="ECO:0000259" key="8">
    <source>
        <dbReference type="Pfam" id="PF02775"/>
    </source>
</evidence>
<proteinExistence type="inferred from homology"/>